<evidence type="ECO:0000256" key="5">
    <source>
        <dbReference type="ARBA" id="ARBA00022723"/>
    </source>
</evidence>
<organism evidence="8 9">
    <name type="scientific">Cymbomonas tetramitiformis</name>
    <dbReference type="NCBI Taxonomy" id="36881"/>
    <lineage>
        <taxon>Eukaryota</taxon>
        <taxon>Viridiplantae</taxon>
        <taxon>Chlorophyta</taxon>
        <taxon>Pyramimonadophyceae</taxon>
        <taxon>Pyramimonadales</taxon>
        <taxon>Pyramimonadaceae</taxon>
        <taxon>Cymbomonas</taxon>
    </lineage>
</organism>
<dbReference type="Proteomes" id="UP001190700">
    <property type="component" value="Unassembled WGS sequence"/>
</dbReference>
<dbReference type="Gene3D" id="3.90.550.10">
    <property type="entry name" value="Spore Coat Polysaccharide Biosynthesis Protein SpsA, Chain A"/>
    <property type="match status" value="1"/>
</dbReference>
<protein>
    <recommendedName>
        <fullName evidence="6">Hexosyltransferase</fullName>
        <ecNumber evidence="6">2.4.1.-</ecNumber>
    </recommendedName>
</protein>
<evidence type="ECO:0000256" key="6">
    <source>
        <dbReference type="RuleBase" id="RU362027"/>
    </source>
</evidence>
<feature type="signal peptide" evidence="7">
    <location>
        <begin position="1"/>
        <end position="24"/>
    </location>
</feature>
<dbReference type="InterPro" id="IPR029044">
    <property type="entry name" value="Nucleotide-diphossugar_trans"/>
</dbReference>
<dbReference type="InterPro" id="IPR002495">
    <property type="entry name" value="Glyco_trans_8"/>
</dbReference>
<reference evidence="8 9" key="1">
    <citation type="journal article" date="2015" name="Genome Biol. Evol.">
        <title>Comparative Genomics of a Bacterivorous Green Alga Reveals Evolutionary Causalities and Consequences of Phago-Mixotrophic Mode of Nutrition.</title>
        <authorList>
            <person name="Burns J.A."/>
            <person name="Paasch A."/>
            <person name="Narechania A."/>
            <person name="Kim E."/>
        </authorList>
    </citation>
    <scope>NUCLEOTIDE SEQUENCE [LARGE SCALE GENOMIC DNA]</scope>
    <source>
        <strain evidence="8 9">PLY_AMNH</strain>
    </source>
</reference>
<dbReference type="AlphaFoldDB" id="A0AAE0FHE6"/>
<gene>
    <name evidence="8" type="ORF">CYMTET_31492</name>
</gene>
<dbReference type="PANTHER" id="PTHR13778:SF47">
    <property type="entry name" value="LIPOPOLYSACCHARIDE 1,3-GALACTOSYLTRANSFERASE"/>
    <property type="match status" value="1"/>
</dbReference>
<keyword evidence="9" id="KW-1185">Reference proteome</keyword>
<keyword evidence="4" id="KW-0808">Transferase</keyword>
<dbReference type="EMBL" id="LGRX02018679">
    <property type="protein sequence ID" value="KAK3259513.1"/>
    <property type="molecule type" value="Genomic_DNA"/>
</dbReference>
<dbReference type="SUPFAM" id="SSF53448">
    <property type="entry name" value="Nucleotide-diphospho-sugar transferases"/>
    <property type="match status" value="1"/>
</dbReference>
<feature type="non-terminal residue" evidence="8">
    <location>
        <position position="294"/>
    </location>
</feature>
<keyword evidence="5" id="KW-0479">Metal-binding</keyword>
<name>A0AAE0FHE6_9CHLO</name>
<comment type="similarity">
    <text evidence="2 6">Belongs to the glycosyltransferase 8 family.</text>
</comment>
<evidence type="ECO:0000256" key="1">
    <source>
        <dbReference type="ARBA" id="ARBA00004877"/>
    </source>
</evidence>
<evidence type="ECO:0000313" key="8">
    <source>
        <dbReference type="EMBL" id="KAK3259513.1"/>
    </source>
</evidence>
<keyword evidence="3" id="KW-0328">Glycosyltransferase</keyword>
<evidence type="ECO:0000256" key="2">
    <source>
        <dbReference type="ARBA" id="ARBA00006351"/>
    </source>
</evidence>
<evidence type="ECO:0000256" key="3">
    <source>
        <dbReference type="ARBA" id="ARBA00022676"/>
    </source>
</evidence>
<dbReference type="InterPro" id="IPR050748">
    <property type="entry name" value="Glycosyltrans_8_dom-fam"/>
</dbReference>
<dbReference type="GO" id="GO:0016757">
    <property type="term" value="F:glycosyltransferase activity"/>
    <property type="evidence" value="ECO:0007669"/>
    <property type="project" value="UniProtKB-KW"/>
</dbReference>
<comment type="pathway">
    <text evidence="1">Glycan metabolism; pectin biosynthesis.</text>
</comment>
<proteinExistence type="inferred from homology"/>
<feature type="chain" id="PRO_5042162157" description="Hexosyltransferase" evidence="7">
    <location>
        <begin position="25"/>
        <end position="294"/>
    </location>
</feature>
<keyword evidence="7" id="KW-0732">Signal</keyword>
<dbReference type="EC" id="2.4.1.-" evidence="6"/>
<evidence type="ECO:0000256" key="4">
    <source>
        <dbReference type="ARBA" id="ARBA00022679"/>
    </source>
</evidence>
<evidence type="ECO:0000313" key="9">
    <source>
        <dbReference type="Proteomes" id="UP001190700"/>
    </source>
</evidence>
<comment type="caution">
    <text evidence="8">The sequence shown here is derived from an EMBL/GenBank/DDBJ whole genome shotgun (WGS) entry which is preliminary data.</text>
</comment>
<dbReference type="Pfam" id="PF01501">
    <property type="entry name" value="Glyco_transf_8"/>
    <property type="match status" value="1"/>
</dbReference>
<dbReference type="PANTHER" id="PTHR13778">
    <property type="entry name" value="GLYCOSYLTRANSFERASE 8 DOMAIN-CONTAINING PROTEIN"/>
    <property type="match status" value="1"/>
</dbReference>
<dbReference type="GO" id="GO:0046872">
    <property type="term" value="F:metal ion binding"/>
    <property type="evidence" value="ECO:0007669"/>
    <property type="project" value="UniProtKB-KW"/>
</dbReference>
<accession>A0AAE0FHE6</accession>
<evidence type="ECO:0000256" key="7">
    <source>
        <dbReference type="SAM" id="SignalP"/>
    </source>
</evidence>
<sequence length="294" mass="33453">MERNPHKLSGLQFFLLLAATYILSRQFSIPETTVIPIDTNYDAELAKDGVLSLDGQGSRREFTPDLPSPRDVSPDLFVNVVMCVDGKMLVPLVAAMNSSVENSQSPHRLWFHVVLPKDKPLPPAKDLQMLLELNTRAANAKVSIYYVEIKHLVNSMRINFDGYGPKKEYLKSELNYVRFELPSILPQLKKIIYLDPDVIVQGDLQELWDIALPPGSRYGLAAVKRQKGPHWFGNPTFEGMLNFKDPEMSSKFSKEEPYFNAGVFVADLDVWRQEGFSASMVHWLHVNAERNIYQ</sequence>